<evidence type="ECO:0000256" key="1">
    <source>
        <dbReference type="SAM" id="Phobius"/>
    </source>
</evidence>
<reference evidence="2" key="1">
    <citation type="journal article" date="2021" name="Proc. Natl. Acad. Sci. U.S.A.">
        <title>A Catalog of Tens of Thousands of Viruses from Human Metagenomes Reveals Hidden Associations with Chronic Diseases.</title>
        <authorList>
            <person name="Tisza M.J."/>
            <person name="Buck C.B."/>
        </authorList>
    </citation>
    <scope>NUCLEOTIDE SEQUENCE</scope>
    <source>
        <strain evidence="2">CtNQV2</strain>
    </source>
</reference>
<keyword evidence="1" id="KW-0472">Membrane</keyword>
<organism evidence="2">
    <name type="scientific">Myoviridae sp. ctNQV2</name>
    <dbReference type="NCBI Taxonomy" id="2827683"/>
    <lineage>
        <taxon>Viruses</taxon>
        <taxon>Duplodnaviria</taxon>
        <taxon>Heunggongvirae</taxon>
        <taxon>Uroviricota</taxon>
        <taxon>Caudoviricetes</taxon>
    </lineage>
</organism>
<keyword evidence="1" id="KW-0812">Transmembrane</keyword>
<keyword evidence="1" id="KW-1133">Transmembrane helix</keyword>
<protein>
    <submittedName>
        <fullName evidence="2">Uncharacterized protein</fullName>
    </submittedName>
</protein>
<accession>A0A8S5RZU7</accession>
<name>A0A8S5RZU7_9CAUD</name>
<sequence>MVLDYYCDMYCSLVYLKSFYHFYNIQLLFYQLSFSLLYP</sequence>
<feature type="transmembrane region" description="Helical" evidence="1">
    <location>
        <begin position="20"/>
        <end position="38"/>
    </location>
</feature>
<dbReference type="EMBL" id="BK032510">
    <property type="protein sequence ID" value="DAF44035.1"/>
    <property type="molecule type" value="Genomic_DNA"/>
</dbReference>
<proteinExistence type="predicted"/>
<evidence type="ECO:0000313" key="2">
    <source>
        <dbReference type="EMBL" id="DAF44035.1"/>
    </source>
</evidence>